<dbReference type="Pfam" id="PF01070">
    <property type="entry name" value="FMN_dh"/>
    <property type="match status" value="1"/>
</dbReference>
<comment type="cofactor">
    <cofactor evidence="1">
        <name>FMN</name>
        <dbReference type="ChEBI" id="CHEBI:58210"/>
    </cofactor>
</comment>
<dbReference type="InterPro" id="IPR037396">
    <property type="entry name" value="FMN_HAD"/>
</dbReference>
<dbReference type="EMBL" id="JBHSFI010000001">
    <property type="protein sequence ID" value="MFC4626835.1"/>
    <property type="molecule type" value="Genomic_DNA"/>
</dbReference>
<comment type="similarity">
    <text evidence="3">Belongs to the FMN-dependent alpha-hydroxy acid dehydrogenase family.</text>
</comment>
<dbReference type="InterPro" id="IPR013785">
    <property type="entry name" value="Aldolase_TIM"/>
</dbReference>
<feature type="region of interest" description="Disordered" evidence="4">
    <location>
        <begin position="238"/>
        <end position="258"/>
    </location>
</feature>
<dbReference type="PROSITE" id="PS00557">
    <property type="entry name" value="FMN_HYDROXY_ACID_DH_1"/>
    <property type="match status" value="1"/>
</dbReference>
<accession>A0ABV9HBB4</accession>
<dbReference type="Proteomes" id="UP001596011">
    <property type="component" value="Unassembled WGS sequence"/>
</dbReference>
<evidence type="ECO:0000256" key="4">
    <source>
        <dbReference type="SAM" id="MobiDB-lite"/>
    </source>
</evidence>
<name>A0ABV9HBB4_9MICO</name>
<gene>
    <name evidence="6" type="ORF">ACFO6V_01230</name>
</gene>
<proteinExistence type="inferred from homology"/>
<dbReference type="Gene3D" id="3.20.20.70">
    <property type="entry name" value="Aldolase class I"/>
    <property type="match status" value="1"/>
</dbReference>
<dbReference type="InterPro" id="IPR012133">
    <property type="entry name" value="Alpha-hydoxy_acid_DH_FMN"/>
</dbReference>
<reference evidence="7" key="1">
    <citation type="journal article" date="2019" name="Int. J. Syst. Evol. Microbiol.">
        <title>The Global Catalogue of Microorganisms (GCM) 10K type strain sequencing project: providing services to taxonomists for standard genome sequencing and annotation.</title>
        <authorList>
            <consortium name="The Broad Institute Genomics Platform"/>
            <consortium name="The Broad Institute Genome Sequencing Center for Infectious Disease"/>
            <person name="Wu L."/>
            <person name="Ma J."/>
        </authorList>
    </citation>
    <scope>NUCLEOTIDE SEQUENCE [LARGE SCALE GENOMIC DNA]</scope>
    <source>
        <strain evidence="7">CCUG 42722</strain>
    </source>
</reference>
<sequence length="461" mass="48581">MRNIGRTVQSSIYRDGVFGRRPVVPTDPDALAESARRRMTRTGWSYVAGGAGAQRTVDANREAFGRYRIVPRQMVDVGERSLATTLLGRDLPAPVLFAPVGALELAVQHQLGRGGRQAAPRNAEPALARAARDLGLPVVISTQASTPMEDTAAALGDSPRWFQLYWSSDDALVESFVSRAEASGCEAIVVTLDTHVLGWRTRDLDLGYLPFARAEGIAQYLSDPVFQQLVEARVRAAGSAGSGTGGSGTAGSETTSSRPTVAAVRSLLSMARHHPGPTWRNLTQPYARAAVETFLDVFSRSTLTWTDLAWLRERTTLPILVKGIQHPDDARAALDHGANGIIVSNHGGRQIDNAIASLDALAPVADAVRAHGGTGTGPDAGTAGVPVLFDSGIRTGADVFTALALGADAVLLGRPWVYGLALAGADGVRAVTEHVLAELDLTMALAGVSATEQVGRHNLAL</sequence>
<feature type="domain" description="FMN hydroxy acid dehydrogenase" evidence="5">
    <location>
        <begin position="20"/>
        <end position="461"/>
    </location>
</feature>
<evidence type="ECO:0000256" key="3">
    <source>
        <dbReference type="ARBA" id="ARBA00024042"/>
    </source>
</evidence>
<evidence type="ECO:0000259" key="5">
    <source>
        <dbReference type="PROSITE" id="PS51349"/>
    </source>
</evidence>
<dbReference type="PANTHER" id="PTHR10578">
    <property type="entry name" value="S -2-HYDROXY-ACID OXIDASE-RELATED"/>
    <property type="match status" value="1"/>
</dbReference>
<dbReference type="PROSITE" id="PS51349">
    <property type="entry name" value="FMN_HYDROXY_ACID_DH_2"/>
    <property type="match status" value="1"/>
</dbReference>
<evidence type="ECO:0000256" key="1">
    <source>
        <dbReference type="ARBA" id="ARBA00001917"/>
    </source>
</evidence>
<dbReference type="PANTHER" id="PTHR10578:SF143">
    <property type="entry name" value="FMN-DEPENDENT ALPHA-HYDROXY ACID DEHYDROGENASE PB1A11.03"/>
    <property type="match status" value="1"/>
</dbReference>
<comment type="caution">
    <text evidence="6">The sequence shown here is derived from an EMBL/GenBank/DDBJ whole genome shotgun (WGS) entry which is preliminary data.</text>
</comment>
<evidence type="ECO:0000313" key="7">
    <source>
        <dbReference type="Proteomes" id="UP001596011"/>
    </source>
</evidence>
<evidence type="ECO:0000313" key="6">
    <source>
        <dbReference type="EMBL" id="MFC4626835.1"/>
    </source>
</evidence>
<protein>
    <submittedName>
        <fullName evidence="6">Alpha-hydroxy-acid oxidizing protein</fullName>
    </submittedName>
</protein>
<dbReference type="InterPro" id="IPR008259">
    <property type="entry name" value="FMN_hydac_DH_AS"/>
</dbReference>
<evidence type="ECO:0000256" key="2">
    <source>
        <dbReference type="ARBA" id="ARBA00023002"/>
    </source>
</evidence>
<dbReference type="RefSeq" id="WP_377131322.1">
    <property type="nucleotide sequence ID" value="NZ_JBHSFI010000001.1"/>
</dbReference>
<keyword evidence="7" id="KW-1185">Reference proteome</keyword>
<dbReference type="InterPro" id="IPR000262">
    <property type="entry name" value="FMN-dep_DH"/>
</dbReference>
<organism evidence="6 7">
    <name type="scientific">Promicromonospora alba</name>
    <dbReference type="NCBI Taxonomy" id="1616110"/>
    <lineage>
        <taxon>Bacteria</taxon>
        <taxon>Bacillati</taxon>
        <taxon>Actinomycetota</taxon>
        <taxon>Actinomycetes</taxon>
        <taxon>Micrococcales</taxon>
        <taxon>Promicromonosporaceae</taxon>
        <taxon>Promicromonospora</taxon>
    </lineage>
</organism>
<dbReference type="PIRSF" id="PIRSF000138">
    <property type="entry name" value="Al-hdrx_acd_dh"/>
    <property type="match status" value="1"/>
</dbReference>
<keyword evidence="2" id="KW-0560">Oxidoreductase</keyword>
<dbReference type="SUPFAM" id="SSF51395">
    <property type="entry name" value="FMN-linked oxidoreductases"/>
    <property type="match status" value="1"/>
</dbReference>
<feature type="compositionally biased region" description="Gly residues" evidence="4">
    <location>
        <begin position="240"/>
        <end position="249"/>
    </location>
</feature>